<evidence type="ECO:0000313" key="15">
    <source>
        <dbReference type="Proteomes" id="UP001289374"/>
    </source>
</evidence>
<dbReference type="GO" id="GO:0005576">
    <property type="term" value="C:extracellular region"/>
    <property type="evidence" value="ECO:0007669"/>
    <property type="project" value="UniProtKB-SubCell"/>
</dbReference>
<evidence type="ECO:0000256" key="2">
    <source>
        <dbReference type="ARBA" id="ARBA00004613"/>
    </source>
</evidence>
<comment type="caution">
    <text evidence="14">The sequence shown here is derived from an EMBL/GenBank/DDBJ whole genome shotgun (WGS) entry which is preliminary data.</text>
</comment>
<keyword evidence="10 12" id="KW-0472">Membrane</keyword>
<dbReference type="AlphaFoldDB" id="A0AAE1X867"/>
<dbReference type="InterPro" id="IPR038330">
    <property type="entry name" value="TspO/MBR-related_sf"/>
</dbReference>
<feature type="transmembrane region" description="Helical" evidence="12">
    <location>
        <begin position="111"/>
        <end position="130"/>
    </location>
</feature>
<evidence type="ECO:0000256" key="3">
    <source>
        <dbReference type="ARBA" id="ARBA00007524"/>
    </source>
</evidence>
<evidence type="ECO:0000256" key="13">
    <source>
        <dbReference type="SAM" id="SignalP"/>
    </source>
</evidence>
<dbReference type="PANTHER" id="PTHR10057:SF0">
    <property type="entry name" value="TRANSLOCATOR PROTEIN"/>
    <property type="match status" value="1"/>
</dbReference>
<dbReference type="GO" id="GO:0033013">
    <property type="term" value="P:tetrapyrrole metabolic process"/>
    <property type="evidence" value="ECO:0007669"/>
    <property type="project" value="UniProtKB-ARBA"/>
</dbReference>
<dbReference type="PANTHER" id="PTHR10057">
    <property type="entry name" value="PERIPHERAL-TYPE BENZODIAZEPINE RECEPTOR"/>
    <property type="match status" value="1"/>
</dbReference>
<dbReference type="GO" id="GO:0016020">
    <property type="term" value="C:membrane"/>
    <property type="evidence" value="ECO:0007669"/>
    <property type="project" value="UniProtKB-SubCell"/>
</dbReference>
<evidence type="ECO:0000256" key="8">
    <source>
        <dbReference type="ARBA" id="ARBA00022729"/>
    </source>
</evidence>
<feature type="transmembrane region" description="Helical" evidence="12">
    <location>
        <begin position="142"/>
        <end position="169"/>
    </location>
</feature>
<keyword evidence="8 13" id="KW-0732">Signal</keyword>
<keyword evidence="5" id="KW-0964">Secreted</keyword>
<dbReference type="Proteomes" id="UP001289374">
    <property type="component" value="Unassembled WGS sequence"/>
</dbReference>
<comment type="similarity">
    <text evidence="4">Belongs to the plant rapid alkalinization factor (RALF) family.</text>
</comment>
<accession>A0AAE1X867</accession>
<evidence type="ECO:0000256" key="11">
    <source>
        <dbReference type="ARBA" id="ARBA00023157"/>
    </source>
</evidence>
<keyword evidence="6 12" id="KW-0812">Transmembrane</keyword>
<evidence type="ECO:0000313" key="14">
    <source>
        <dbReference type="EMBL" id="KAK4407033.1"/>
    </source>
</evidence>
<dbReference type="FunFam" id="1.20.1260.100:FF:000001">
    <property type="entry name" value="translocator protein 2"/>
    <property type="match status" value="1"/>
</dbReference>
<evidence type="ECO:0000256" key="10">
    <source>
        <dbReference type="ARBA" id="ARBA00023136"/>
    </source>
</evidence>
<evidence type="ECO:0000256" key="5">
    <source>
        <dbReference type="ARBA" id="ARBA00022525"/>
    </source>
</evidence>
<name>A0AAE1X867_9LAMI</name>
<gene>
    <name evidence="14" type="ORF">Sango_0284300</name>
</gene>
<keyword evidence="15" id="KW-1185">Reference proteome</keyword>
<evidence type="ECO:0000256" key="4">
    <source>
        <dbReference type="ARBA" id="ARBA00009178"/>
    </source>
</evidence>
<proteinExistence type="inferred from homology"/>
<comment type="subcellular location">
    <subcellularLocation>
        <location evidence="1">Membrane</location>
        <topology evidence="1">Multi-pass membrane protein</topology>
    </subcellularLocation>
    <subcellularLocation>
        <location evidence="2">Secreted</location>
    </subcellularLocation>
</comment>
<keyword evidence="11" id="KW-1015">Disulfide bond</keyword>
<dbReference type="Pfam" id="PF05498">
    <property type="entry name" value="RALF"/>
    <property type="match status" value="1"/>
</dbReference>
<dbReference type="GO" id="GO:0005179">
    <property type="term" value="F:hormone activity"/>
    <property type="evidence" value="ECO:0007669"/>
    <property type="project" value="UniProtKB-KW"/>
</dbReference>
<feature type="signal peptide" evidence="13">
    <location>
        <begin position="1"/>
        <end position="26"/>
    </location>
</feature>
<dbReference type="CDD" id="cd15904">
    <property type="entry name" value="TSPO_MBR"/>
    <property type="match status" value="1"/>
</dbReference>
<evidence type="ECO:0000256" key="12">
    <source>
        <dbReference type="SAM" id="Phobius"/>
    </source>
</evidence>
<organism evidence="14 15">
    <name type="scientific">Sesamum angolense</name>
    <dbReference type="NCBI Taxonomy" id="2727404"/>
    <lineage>
        <taxon>Eukaryota</taxon>
        <taxon>Viridiplantae</taxon>
        <taxon>Streptophyta</taxon>
        <taxon>Embryophyta</taxon>
        <taxon>Tracheophyta</taxon>
        <taxon>Spermatophyta</taxon>
        <taxon>Magnoliopsida</taxon>
        <taxon>eudicotyledons</taxon>
        <taxon>Gunneridae</taxon>
        <taxon>Pentapetalae</taxon>
        <taxon>asterids</taxon>
        <taxon>lamiids</taxon>
        <taxon>Lamiales</taxon>
        <taxon>Pedaliaceae</taxon>
        <taxon>Sesamum</taxon>
    </lineage>
</organism>
<protein>
    <submittedName>
        <fullName evidence="14">Translocator protein</fullName>
    </submittedName>
</protein>
<keyword evidence="9 12" id="KW-1133">Transmembrane helix</keyword>
<keyword evidence="7" id="KW-0372">Hormone</keyword>
<feature type="chain" id="PRO_5041972441" evidence="13">
    <location>
        <begin position="27"/>
        <end position="256"/>
    </location>
</feature>
<evidence type="ECO:0000256" key="9">
    <source>
        <dbReference type="ARBA" id="ARBA00022989"/>
    </source>
</evidence>
<dbReference type="EMBL" id="JACGWL010000002">
    <property type="protein sequence ID" value="KAK4407033.1"/>
    <property type="molecule type" value="Genomic_DNA"/>
</dbReference>
<evidence type="ECO:0000256" key="6">
    <source>
        <dbReference type="ARBA" id="ARBA00022692"/>
    </source>
</evidence>
<sequence>MTKSRLFRLLISAVLVAALFLSTADAGEDFSWIPMSKPGTCQGSIAECMADGTGEFEMDSEVNRRILATTKYISYGALQANNVPCSRRGASYYNCRPAKENRRGARGFRSLSVAVAFPLSLALLDIFYFGSSNRYRSLHKPFYFPPLWALHAACLATALLSGLSAWLVWADGGFHRNPTALILYLGQLAISLGWYPVVLGAGAIRVGLVLCGALFGVLVGCTRIFRNMNPIAGDLVKACLVWAVLLSVVNIRLVYQ</sequence>
<reference evidence="14" key="2">
    <citation type="journal article" date="2024" name="Plant">
        <title>Genomic evolution and insights into agronomic trait innovations of Sesamum species.</title>
        <authorList>
            <person name="Miao H."/>
            <person name="Wang L."/>
            <person name="Qu L."/>
            <person name="Liu H."/>
            <person name="Sun Y."/>
            <person name="Le M."/>
            <person name="Wang Q."/>
            <person name="Wei S."/>
            <person name="Zheng Y."/>
            <person name="Lin W."/>
            <person name="Duan Y."/>
            <person name="Cao H."/>
            <person name="Xiong S."/>
            <person name="Wang X."/>
            <person name="Wei L."/>
            <person name="Li C."/>
            <person name="Ma Q."/>
            <person name="Ju M."/>
            <person name="Zhao R."/>
            <person name="Li G."/>
            <person name="Mu C."/>
            <person name="Tian Q."/>
            <person name="Mei H."/>
            <person name="Zhang T."/>
            <person name="Gao T."/>
            <person name="Zhang H."/>
        </authorList>
    </citation>
    <scope>NUCLEOTIDE SEQUENCE</scope>
    <source>
        <strain evidence="14">K16</strain>
    </source>
</reference>
<feature type="transmembrane region" description="Helical" evidence="12">
    <location>
        <begin position="181"/>
        <end position="199"/>
    </location>
</feature>
<feature type="transmembrane region" description="Helical" evidence="12">
    <location>
        <begin position="231"/>
        <end position="255"/>
    </location>
</feature>
<comment type="similarity">
    <text evidence="3">Belongs to the TspO/BZRP family.</text>
</comment>
<evidence type="ECO:0000256" key="7">
    <source>
        <dbReference type="ARBA" id="ARBA00022702"/>
    </source>
</evidence>
<dbReference type="InterPro" id="IPR004307">
    <property type="entry name" value="TspO_MBR"/>
</dbReference>
<feature type="transmembrane region" description="Helical" evidence="12">
    <location>
        <begin position="206"/>
        <end position="225"/>
    </location>
</feature>
<evidence type="ECO:0000256" key="1">
    <source>
        <dbReference type="ARBA" id="ARBA00004141"/>
    </source>
</evidence>
<dbReference type="Pfam" id="PF03073">
    <property type="entry name" value="TspO_MBR"/>
    <property type="match status" value="1"/>
</dbReference>
<dbReference type="InterPro" id="IPR008801">
    <property type="entry name" value="RALF"/>
</dbReference>
<reference evidence="14" key="1">
    <citation type="submission" date="2020-06" db="EMBL/GenBank/DDBJ databases">
        <authorList>
            <person name="Li T."/>
            <person name="Hu X."/>
            <person name="Zhang T."/>
            <person name="Song X."/>
            <person name="Zhang H."/>
            <person name="Dai N."/>
            <person name="Sheng W."/>
            <person name="Hou X."/>
            <person name="Wei L."/>
        </authorList>
    </citation>
    <scope>NUCLEOTIDE SEQUENCE</scope>
    <source>
        <strain evidence="14">K16</strain>
        <tissue evidence="14">Leaf</tissue>
    </source>
</reference>
<dbReference type="Gene3D" id="1.20.1260.100">
    <property type="entry name" value="TspO/MBR protein"/>
    <property type="match status" value="1"/>
</dbReference>